<protein>
    <submittedName>
        <fullName evidence="13">Pilus assembly protein PapC</fullName>
    </submittedName>
</protein>
<name>A0A455VJT2_ENTAS</name>
<dbReference type="InterPro" id="IPR043142">
    <property type="entry name" value="PapC-like_C_sf"/>
</dbReference>
<feature type="domain" description="PapC-like C-terminal" evidence="11">
    <location>
        <begin position="768"/>
        <end position="823"/>
    </location>
</feature>
<reference evidence="13" key="1">
    <citation type="submission" date="2019-03" db="EMBL/GenBank/DDBJ databases">
        <title>Complete genome sequences of Enterobacter asburiae str. MRY18-106 isolated from a patient in Japan.</title>
        <authorList>
            <person name="Sekizuka T."/>
            <person name="Matsui M."/>
            <person name="Takara T."/>
            <person name="Uechi A."/>
            <person name="Harakuni M."/>
            <person name="Kimura T."/>
            <person name="Suzuki S."/>
            <person name="Kuroda M."/>
        </authorList>
    </citation>
    <scope>NUCLEOTIDE SEQUENCE</scope>
    <source>
        <strain evidence="13">MRY18-106</strain>
    </source>
</reference>
<dbReference type="FunFam" id="2.60.40.2610:FF:000001">
    <property type="entry name" value="Outer membrane fimbrial usher protein"/>
    <property type="match status" value="1"/>
</dbReference>
<evidence type="ECO:0000256" key="7">
    <source>
        <dbReference type="ARBA" id="ARBA00022729"/>
    </source>
</evidence>
<evidence type="ECO:0000259" key="12">
    <source>
        <dbReference type="Pfam" id="PF13954"/>
    </source>
</evidence>
<organism evidence="13">
    <name type="scientific">Enterobacter asburiae</name>
    <dbReference type="NCBI Taxonomy" id="61645"/>
    <lineage>
        <taxon>Bacteria</taxon>
        <taxon>Pseudomonadati</taxon>
        <taxon>Pseudomonadota</taxon>
        <taxon>Gammaproteobacteria</taxon>
        <taxon>Enterobacterales</taxon>
        <taxon>Enterobacteriaceae</taxon>
        <taxon>Enterobacter</taxon>
        <taxon>Enterobacter cloacae complex</taxon>
    </lineage>
</organism>
<evidence type="ECO:0000256" key="1">
    <source>
        <dbReference type="ARBA" id="ARBA00004571"/>
    </source>
</evidence>
<evidence type="ECO:0000256" key="3">
    <source>
        <dbReference type="ARBA" id="ARBA00022448"/>
    </source>
</evidence>
<dbReference type="FunFam" id="2.60.40.3110:FF:000001">
    <property type="entry name" value="Putative fimbrial outer membrane usher"/>
    <property type="match status" value="1"/>
</dbReference>
<dbReference type="Pfam" id="PF13954">
    <property type="entry name" value="PapC_N"/>
    <property type="match status" value="1"/>
</dbReference>
<dbReference type="InterPro" id="IPR037224">
    <property type="entry name" value="PapC_N_sf"/>
</dbReference>
<dbReference type="InterPro" id="IPR042186">
    <property type="entry name" value="FimD_plug_dom"/>
</dbReference>
<dbReference type="GO" id="GO:0009279">
    <property type="term" value="C:cell outer membrane"/>
    <property type="evidence" value="ECO:0007669"/>
    <property type="project" value="UniProtKB-SubCell"/>
</dbReference>
<dbReference type="InterPro" id="IPR025949">
    <property type="entry name" value="PapC-like_C"/>
</dbReference>
<keyword evidence="7 10" id="KW-0732">Signal</keyword>
<dbReference type="InterPro" id="IPR000015">
    <property type="entry name" value="Fimb_usher"/>
</dbReference>
<dbReference type="PANTHER" id="PTHR30451:SF21">
    <property type="entry name" value="FIMBRIAL USHER DOMAIN-CONTAINING PROTEIN YDET-RELATED"/>
    <property type="match status" value="1"/>
</dbReference>
<accession>A0A455VJT2</accession>
<evidence type="ECO:0000256" key="10">
    <source>
        <dbReference type="SAM" id="SignalP"/>
    </source>
</evidence>
<dbReference type="Gene3D" id="2.60.40.2610">
    <property type="entry name" value="Outer membrane usher protein FimD, plug domain"/>
    <property type="match status" value="1"/>
</dbReference>
<dbReference type="AlphaFoldDB" id="A0A455VJT2"/>
<sequence>MKIKILCATVISLVIRQAVAAESELQFNPAFLNGESANSADLAWVNAGSALPPGDYNLNVYINTNYAFTGNVTFRLAEDSTGEALPCLTPEQFAALGIDSHQAKGGGLPLAQRCIFLTKAFADTQFDLDQKTLTLSFTVPQSAMRNLPRGYVSPESWEAGIPAAWLNYVVNGSNNEYRGETRTREQQLFASLNSGVNLGAWRLRDFTTWTKDSNELTHVQTWLQRDIHALRAQVYAGETYTSAQVFDSVGLRGIALKTDDNMLPASLSGYAPEVRGIARSNATVTVRQNGNIIYQTSVPPGAFVLKDLYPTSSGGDLAVTIQENDGSKTQYTLPFASVPNLVRNGQVKYALGAGKYRPTGNQDAPSFAQGELFFGWRYGLTFYGGAQFADRYNGLAFGFGQNLGRFGAYSIDLTHARSQLADDRHYSGDSVRLRYSKLLNDIGTRVNFFSLRYSTKGFYTLSDTTYKGMSGGAPKQTVEDDGTVTTHYDTVYNLRMSRKAKNQLLLSQPMGQYGSLSLSWDQQTYWNTSNTTQSLQFAWNATFRNVSLGVSVQRSSSLYDDKKDNILSMSISVPLGNPALSTRARFTTTHADSTGTTASTGVSGYLPGQENLFYSVNQRYSAQQHYGGDATLQYEGAWGDYNLGYSYASDSRNLSYGISGGAVVHEDGLTLSQPLGNTNILVKAPGASSVAVLNHKGIKTDSRGYAVIPYATPYRVNQVALDVTTAGNDVELENAIANKTPTDGALVRATFTTHQGAKAMFIVRHGSDVLPFGTLVSLDDDKTSGIVGDGGSLYLSGLSEKGTLNAVWGRGSRQRCAISYALNKQHYSARTGLYSEEVVCQ</sequence>
<feature type="signal peptide" evidence="10">
    <location>
        <begin position="1"/>
        <end position="20"/>
    </location>
</feature>
<evidence type="ECO:0000256" key="4">
    <source>
        <dbReference type="ARBA" id="ARBA00022452"/>
    </source>
</evidence>
<comment type="subcellular location">
    <subcellularLocation>
        <location evidence="1">Cell outer membrane</location>
        <topology evidence="1">Multi-pass membrane protein</topology>
    </subcellularLocation>
</comment>
<keyword evidence="6" id="KW-0812">Transmembrane</keyword>
<evidence type="ECO:0000256" key="8">
    <source>
        <dbReference type="ARBA" id="ARBA00023136"/>
    </source>
</evidence>
<dbReference type="Gene3D" id="2.60.40.3110">
    <property type="match status" value="1"/>
</dbReference>
<dbReference type="EMBL" id="AP019533">
    <property type="protein sequence ID" value="BBI93532.1"/>
    <property type="molecule type" value="Genomic_DNA"/>
</dbReference>
<evidence type="ECO:0000313" key="13">
    <source>
        <dbReference type="EMBL" id="BBI93532.1"/>
    </source>
</evidence>
<gene>
    <name evidence="13" type="ORF">MRY18106EAS_00640</name>
</gene>
<dbReference type="SUPFAM" id="SSF141729">
    <property type="entry name" value="FimD N-terminal domain-like"/>
    <property type="match status" value="1"/>
</dbReference>
<evidence type="ECO:0000259" key="11">
    <source>
        <dbReference type="Pfam" id="PF13953"/>
    </source>
</evidence>
<dbReference type="Pfam" id="PF13953">
    <property type="entry name" value="PapC_C"/>
    <property type="match status" value="1"/>
</dbReference>
<dbReference type="PANTHER" id="PTHR30451">
    <property type="entry name" value="OUTER MEMBRANE USHER PROTEIN"/>
    <property type="match status" value="1"/>
</dbReference>
<keyword evidence="8" id="KW-0472">Membrane</keyword>
<dbReference type="Gene3D" id="2.60.40.2070">
    <property type="match status" value="1"/>
</dbReference>
<dbReference type="Pfam" id="PF00577">
    <property type="entry name" value="Usher"/>
    <property type="match status" value="1"/>
</dbReference>
<proteinExistence type="inferred from homology"/>
<evidence type="ECO:0000256" key="2">
    <source>
        <dbReference type="ARBA" id="ARBA00008064"/>
    </source>
</evidence>
<evidence type="ECO:0000256" key="5">
    <source>
        <dbReference type="ARBA" id="ARBA00022558"/>
    </source>
</evidence>
<dbReference type="InterPro" id="IPR025885">
    <property type="entry name" value="PapC_N"/>
</dbReference>
<keyword evidence="5" id="KW-1029">Fimbrium biogenesis</keyword>
<evidence type="ECO:0000256" key="6">
    <source>
        <dbReference type="ARBA" id="ARBA00022692"/>
    </source>
</evidence>
<feature type="domain" description="PapC N-terminal" evidence="12">
    <location>
        <begin position="26"/>
        <end position="171"/>
    </location>
</feature>
<comment type="similarity">
    <text evidence="2">Belongs to the fimbrial export usher family.</text>
</comment>
<keyword evidence="3" id="KW-0813">Transport</keyword>
<keyword evidence="9" id="KW-0998">Cell outer membrane</keyword>
<feature type="chain" id="PRO_5019780330" evidence="10">
    <location>
        <begin position="21"/>
        <end position="841"/>
    </location>
</feature>
<keyword evidence="4" id="KW-1134">Transmembrane beta strand</keyword>
<dbReference type="GO" id="GO:0009297">
    <property type="term" value="P:pilus assembly"/>
    <property type="evidence" value="ECO:0007669"/>
    <property type="project" value="InterPro"/>
</dbReference>
<evidence type="ECO:0000256" key="9">
    <source>
        <dbReference type="ARBA" id="ARBA00023237"/>
    </source>
</evidence>
<dbReference type="GO" id="GO:0015473">
    <property type="term" value="F:fimbrial usher porin activity"/>
    <property type="evidence" value="ECO:0007669"/>
    <property type="project" value="InterPro"/>
</dbReference>
<dbReference type="Gene3D" id="3.10.20.410">
    <property type="match status" value="1"/>
</dbReference>